<evidence type="ECO:0000313" key="10">
    <source>
        <dbReference type="Proteomes" id="UP001231616"/>
    </source>
</evidence>
<dbReference type="Pfam" id="PF00672">
    <property type="entry name" value="HAMP"/>
    <property type="match status" value="1"/>
</dbReference>
<dbReference type="PROSITE" id="PS50885">
    <property type="entry name" value="HAMP"/>
    <property type="match status" value="1"/>
</dbReference>
<evidence type="ECO:0000256" key="4">
    <source>
        <dbReference type="PROSITE-ProRule" id="PRU00284"/>
    </source>
</evidence>
<keyword evidence="6" id="KW-0472">Membrane</keyword>
<comment type="caution">
    <text evidence="9">The sequence shown here is derived from an EMBL/GenBank/DDBJ whole genome shotgun (WGS) entry which is preliminary data.</text>
</comment>
<keyword evidence="5" id="KW-0175">Coiled coil</keyword>
<dbReference type="InterPro" id="IPR003660">
    <property type="entry name" value="HAMP_dom"/>
</dbReference>
<dbReference type="InterPro" id="IPR004090">
    <property type="entry name" value="Chemotax_Me-accpt_rcpt"/>
</dbReference>
<dbReference type="InterPro" id="IPR004089">
    <property type="entry name" value="MCPsignal_dom"/>
</dbReference>
<accession>A0ABT9GY00</accession>
<organism evidence="9 10">
    <name type="scientific">Alkalimonas collagenimarina</name>
    <dbReference type="NCBI Taxonomy" id="400390"/>
    <lineage>
        <taxon>Bacteria</taxon>
        <taxon>Pseudomonadati</taxon>
        <taxon>Pseudomonadota</taxon>
        <taxon>Gammaproteobacteria</taxon>
        <taxon>Alkalimonas</taxon>
    </lineage>
</organism>
<evidence type="ECO:0000256" key="3">
    <source>
        <dbReference type="ARBA" id="ARBA00029447"/>
    </source>
</evidence>
<dbReference type="CDD" id="cd06225">
    <property type="entry name" value="HAMP"/>
    <property type="match status" value="1"/>
</dbReference>
<dbReference type="EMBL" id="JAUZVZ010000008">
    <property type="protein sequence ID" value="MDP4535934.1"/>
    <property type="molecule type" value="Genomic_DNA"/>
</dbReference>
<sequence length="388" mass="41753">MDLFRRFQIKTLVLVNALMGQLAAVLYLLAELHVFQLGKWAIPVAFFLVAGLIAMFFLSRASILAGLKELSLIAKAVADGDLDIKNRINSQDEFAEIGKNFNTAIARLNRVVAQVTSSGDGLVKISSDVESLSASVRRLSDNLDERSNQVASTSEELTGTMGELNATIEKLTENAGQASDNSDRAESLVEDLTLKLHQVKEAVSLFDKNFESVEVGAKNIDGFAKIIDDIADQTNLLALNAAIEAARAGEQGRGFAVVADEVRSLAQKTRESTTEITEMTSSLRALIKTAGQDGEHALELTDEAVVLSNDSSQSVQKVLSSVHSISDELDMVKISLQQQLDAVADLSKGSETLSLECSKSSETADSLFAKSRELKDLSDTLDAALSKL</sequence>
<keyword evidence="6" id="KW-0812">Transmembrane</keyword>
<feature type="domain" description="Methyl-accepting transducer" evidence="7">
    <location>
        <begin position="125"/>
        <end position="354"/>
    </location>
</feature>
<proteinExistence type="inferred from homology"/>
<evidence type="ECO:0000256" key="6">
    <source>
        <dbReference type="SAM" id="Phobius"/>
    </source>
</evidence>
<dbReference type="Proteomes" id="UP001231616">
    <property type="component" value="Unassembled WGS sequence"/>
</dbReference>
<dbReference type="SMART" id="SM00283">
    <property type="entry name" value="MA"/>
    <property type="match status" value="1"/>
</dbReference>
<dbReference type="PANTHER" id="PTHR32089">
    <property type="entry name" value="METHYL-ACCEPTING CHEMOTAXIS PROTEIN MCPB"/>
    <property type="match status" value="1"/>
</dbReference>
<dbReference type="SUPFAM" id="SSF58104">
    <property type="entry name" value="Methyl-accepting chemotaxis protein (MCP) signaling domain"/>
    <property type="match status" value="1"/>
</dbReference>
<keyword evidence="6" id="KW-1133">Transmembrane helix</keyword>
<gene>
    <name evidence="9" type="ORF">Q3O60_07025</name>
</gene>
<evidence type="ECO:0000259" key="7">
    <source>
        <dbReference type="PROSITE" id="PS50111"/>
    </source>
</evidence>
<feature type="coiled-coil region" evidence="5">
    <location>
        <begin position="129"/>
        <end position="202"/>
    </location>
</feature>
<feature type="transmembrane region" description="Helical" evidence="6">
    <location>
        <begin position="40"/>
        <end position="58"/>
    </location>
</feature>
<name>A0ABT9GY00_9GAMM</name>
<evidence type="ECO:0000256" key="1">
    <source>
        <dbReference type="ARBA" id="ARBA00004370"/>
    </source>
</evidence>
<keyword evidence="2 4" id="KW-0807">Transducer</keyword>
<comment type="subcellular location">
    <subcellularLocation>
        <location evidence="1">Membrane</location>
    </subcellularLocation>
</comment>
<dbReference type="SMART" id="SM00304">
    <property type="entry name" value="HAMP"/>
    <property type="match status" value="1"/>
</dbReference>
<dbReference type="Pfam" id="PF00015">
    <property type="entry name" value="MCPsignal"/>
    <property type="match status" value="1"/>
</dbReference>
<comment type="similarity">
    <text evidence="3">Belongs to the methyl-accepting chemotaxis (MCP) protein family.</text>
</comment>
<evidence type="ECO:0000259" key="8">
    <source>
        <dbReference type="PROSITE" id="PS50885"/>
    </source>
</evidence>
<evidence type="ECO:0000256" key="5">
    <source>
        <dbReference type="SAM" id="Coils"/>
    </source>
</evidence>
<dbReference type="PROSITE" id="PS50111">
    <property type="entry name" value="CHEMOTAXIS_TRANSDUC_2"/>
    <property type="match status" value="1"/>
</dbReference>
<evidence type="ECO:0000313" key="9">
    <source>
        <dbReference type="EMBL" id="MDP4535934.1"/>
    </source>
</evidence>
<keyword evidence="10" id="KW-1185">Reference proteome</keyword>
<feature type="transmembrane region" description="Helical" evidence="6">
    <location>
        <begin position="12"/>
        <end position="34"/>
    </location>
</feature>
<protein>
    <submittedName>
        <fullName evidence="9">Methyl-accepting chemotaxis protein</fullName>
    </submittedName>
</protein>
<evidence type="ECO:0000256" key="2">
    <source>
        <dbReference type="ARBA" id="ARBA00023224"/>
    </source>
</evidence>
<feature type="domain" description="HAMP" evidence="8">
    <location>
        <begin position="61"/>
        <end position="113"/>
    </location>
</feature>
<dbReference type="Gene3D" id="1.10.287.950">
    <property type="entry name" value="Methyl-accepting chemotaxis protein"/>
    <property type="match status" value="1"/>
</dbReference>
<dbReference type="PANTHER" id="PTHR32089:SF112">
    <property type="entry name" value="LYSOZYME-LIKE PROTEIN-RELATED"/>
    <property type="match status" value="1"/>
</dbReference>
<dbReference type="PRINTS" id="PR00260">
    <property type="entry name" value="CHEMTRNSDUCR"/>
</dbReference>
<dbReference type="RefSeq" id="WP_305893201.1">
    <property type="nucleotide sequence ID" value="NZ_JAUZVZ010000008.1"/>
</dbReference>
<reference evidence="9 10" key="1">
    <citation type="submission" date="2023-08" db="EMBL/GenBank/DDBJ databases">
        <authorList>
            <person name="Joshi A."/>
            <person name="Thite S."/>
        </authorList>
    </citation>
    <scope>NUCLEOTIDE SEQUENCE [LARGE SCALE GENOMIC DNA]</scope>
    <source>
        <strain evidence="9 10">AC40</strain>
    </source>
</reference>